<dbReference type="GO" id="GO:0008270">
    <property type="term" value="F:zinc ion binding"/>
    <property type="evidence" value="ECO:0007669"/>
    <property type="project" value="InterPro"/>
</dbReference>
<dbReference type="EMBL" id="FNOP01000015">
    <property type="protein sequence ID" value="SDX17546.1"/>
    <property type="molecule type" value="Genomic_DNA"/>
</dbReference>
<sequence length="128" mass="14950">MPRKPKRPCSYPGCPNLTDGRYCEKHQKIIDKRYEKYERSPVSKKRYGRTWKKIRDAYVASHPLCELCLKNGRYVVAEEVHHKKPLAEGGTHAWNNLIALCKACHARIHAQRGDRWHQKVTRKSGLSE</sequence>
<dbReference type="RefSeq" id="WP_074707504.1">
    <property type="nucleotide sequence ID" value="NZ_JBQHWL010000026.1"/>
</dbReference>
<evidence type="ECO:0000313" key="2">
    <source>
        <dbReference type="EMBL" id="SDX17546.1"/>
    </source>
</evidence>
<dbReference type="GO" id="GO:0004519">
    <property type="term" value="F:endonuclease activity"/>
    <property type="evidence" value="ECO:0007669"/>
    <property type="project" value="InterPro"/>
</dbReference>
<proteinExistence type="predicted"/>
<accession>A0A1H2ZJF0</accession>
<dbReference type="Proteomes" id="UP000182379">
    <property type="component" value="Unassembled WGS sequence"/>
</dbReference>
<dbReference type="CDD" id="cd00085">
    <property type="entry name" value="HNHc"/>
    <property type="match status" value="1"/>
</dbReference>
<comment type="caution">
    <text evidence="2">The sequence shown here is derived from an EMBL/GenBank/DDBJ whole genome shotgun (WGS) entry which is preliminary data.</text>
</comment>
<dbReference type="GO" id="GO:0003676">
    <property type="term" value="F:nucleic acid binding"/>
    <property type="evidence" value="ECO:0007669"/>
    <property type="project" value="InterPro"/>
</dbReference>
<gene>
    <name evidence="2" type="ORF">SAMN05216495_11529</name>
</gene>
<evidence type="ECO:0000259" key="1">
    <source>
        <dbReference type="SMART" id="SM00507"/>
    </source>
</evidence>
<dbReference type="Gene3D" id="1.10.30.50">
    <property type="match status" value="1"/>
</dbReference>
<evidence type="ECO:0000313" key="3">
    <source>
        <dbReference type="Proteomes" id="UP000182379"/>
    </source>
</evidence>
<dbReference type="InterPro" id="IPR002711">
    <property type="entry name" value="HNH"/>
</dbReference>
<feature type="domain" description="HNH nuclease" evidence="1">
    <location>
        <begin position="53"/>
        <end position="106"/>
    </location>
</feature>
<organism evidence="2 3">
    <name type="scientific">Acidaminococcus fermentans</name>
    <dbReference type="NCBI Taxonomy" id="905"/>
    <lineage>
        <taxon>Bacteria</taxon>
        <taxon>Bacillati</taxon>
        <taxon>Bacillota</taxon>
        <taxon>Negativicutes</taxon>
        <taxon>Acidaminococcales</taxon>
        <taxon>Acidaminococcaceae</taxon>
        <taxon>Acidaminococcus</taxon>
    </lineage>
</organism>
<dbReference type="Pfam" id="PF01844">
    <property type="entry name" value="HNH"/>
    <property type="match status" value="1"/>
</dbReference>
<name>A0A1H2ZJF0_ACIFE</name>
<dbReference type="SMART" id="SM00507">
    <property type="entry name" value="HNHc"/>
    <property type="match status" value="1"/>
</dbReference>
<reference evidence="2 3" key="1">
    <citation type="submission" date="2016-10" db="EMBL/GenBank/DDBJ databases">
        <authorList>
            <person name="Varghese N."/>
            <person name="Submissions S."/>
        </authorList>
    </citation>
    <scope>NUCLEOTIDE SEQUENCE [LARGE SCALE GENOMIC DNA]</scope>
    <source>
        <strain evidence="2 3">WCC6</strain>
    </source>
</reference>
<protein>
    <submittedName>
        <fullName evidence="2">5-methylcytosine-specific restriction enzyme A</fullName>
    </submittedName>
</protein>
<dbReference type="AlphaFoldDB" id="A0A1H2ZJF0"/>
<dbReference type="InterPro" id="IPR003615">
    <property type="entry name" value="HNH_nuc"/>
</dbReference>